<dbReference type="VEuPathDB" id="FungiDB:FUN_002867"/>
<dbReference type="VEuPathDB" id="FungiDB:RhiirA1_420718"/>
<dbReference type="VEuPathDB" id="FungiDB:RhiirFUN_000292"/>
<dbReference type="VEuPathDB" id="FungiDB:RhiirA1_436713"/>
<keyword evidence="2" id="KW-1185">Reference proteome</keyword>
<accession>A0A2I1FUD1</accession>
<protein>
    <recommendedName>
        <fullName evidence="3">Restriction endonuclease domain-containing protein</fullName>
    </recommendedName>
</protein>
<dbReference type="EMBL" id="LLXI01000015">
    <property type="protein sequence ID" value="PKY37985.1"/>
    <property type="molecule type" value="Genomic_DNA"/>
</dbReference>
<proteinExistence type="predicted"/>
<gene>
    <name evidence="1" type="ORF">RhiirA4_536901</name>
</gene>
<evidence type="ECO:0000313" key="2">
    <source>
        <dbReference type="Proteomes" id="UP000234323"/>
    </source>
</evidence>
<sequence>MSSRSRRILDALKKFTQTAFRNKRQTTERKQSRHVTYLLQRYFELANGGVFSNPPIEIHVHPDPTVTGGFIAADVAVAPHLNHVQRPIVPYPGTPPGDKNGKPHAQIICEVANHQSIDQLRSKCQNWLNVVHVRYVLGIKLHDKRATTDARGRYHRSMTALLFQQGVAGYQIWDFGTHQLGRETSNTYLTGCNAPNIPAFQINIPVNQVFQLQLDTCQLSPSSALVLDHQAD</sequence>
<evidence type="ECO:0008006" key="3">
    <source>
        <dbReference type="Google" id="ProtNLM"/>
    </source>
</evidence>
<evidence type="ECO:0000313" key="1">
    <source>
        <dbReference type="EMBL" id="PKY37985.1"/>
    </source>
</evidence>
<organism evidence="1 2">
    <name type="scientific">Rhizophagus irregularis</name>
    <dbReference type="NCBI Taxonomy" id="588596"/>
    <lineage>
        <taxon>Eukaryota</taxon>
        <taxon>Fungi</taxon>
        <taxon>Fungi incertae sedis</taxon>
        <taxon>Mucoromycota</taxon>
        <taxon>Glomeromycotina</taxon>
        <taxon>Glomeromycetes</taxon>
        <taxon>Glomerales</taxon>
        <taxon>Glomeraceae</taxon>
        <taxon>Rhizophagus</taxon>
    </lineage>
</organism>
<comment type="caution">
    <text evidence="1">The sequence shown here is derived from an EMBL/GenBank/DDBJ whole genome shotgun (WGS) entry which is preliminary data.</text>
</comment>
<dbReference type="AlphaFoldDB" id="A0A2I1FUD1"/>
<name>A0A2I1FUD1_9GLOM</name>
<dbReference type="Proteomes" id="UP000234323">
    <property type="component" value="Unassembled WGS sequence"/>
</dbReference>
<reference evidence="1 2" key="1">
    <citation type="submission" date="2015-10" db="EMBL/GenBank/DDBJ databases">
        <title>Genome analyses suggest a sexual origin of heterokaryosis in a supposedly ancient asexual fungus.</title>
        <authorList>
            <person name="Ropars J."/>
            <person name="Sedzielewska K."/>
            <person name="Noel J."/>
            <person name="Charron P."/>
            <person name="Farinelli L."/>
            <person name="Marton T."/>
            <person name="Kruger M."/>
            <person name="Pelin A."/>
            <person name="Brachmann A."/>
            <person name="Corradi N."/>
        </authorList>
    </citation>
    <scope>NUCLEOTIDE SEQUENCE [LARGE SCALE GENOMIC DNA]</scope>
    <source>
        <strain evidence="1 2">A4</strain>
    </source>
</reference>